<accession>D7DXB7</accession>
<dbReference type="Proteomes" id="UP000001511">
    <property type="component" value="Chromosome"/>
</dbReference>
<dbReference type="AlphaFoldDB" id="D7DXB7"/>
<organism evidence="1 2">
    <name type="scientific">Nostoc azollae (strain 0708)</name>
    <name type="common">Anabaena azollae (strain 0708)</name>
    <dbReference type="NCBI Taxonomy" id="551115"/>
    <lineage>
        <taxon>Bacteria</taxon>
        <taxon>Bacillati</taxon>
        <taxon>Cyanobacteriota</taxon>
        <taxon>Cyanophyceae</taxon>
        <taxon>Nostocales</taxon>
        <taxon>Nostocaceae</taxon>
        <taxon>Trichormus</taxon>
    </lineage>
</organism>
<keyword evidence="2" id="KW-1185">Reference proteome</keyword>
<sequence length="46" mass="5190">MSLDSLRGVAIQNSVQVNPLKPFCLLPFTFCLPTQVNMAYATLRYQ</sequence>
<dbReference type="KEGG" id="naz:Aazo_4582"/>
<dbReference type="HOGENOM" id="CLU_3186482_0_0_3"/>
<name>D7DXB7_NOSA0</name>
<proteinExistence type="predicted"/>
<dbReference type="EMBL" id="CP002059">
    <property type="protein sequence ID" value="ADI65836.1"/>
    <property type="molecule type" value="Genomic_DNA"/>
</dbReference>
<evidence type="ECO:0000313" key="2">
    <source>
        <dbReference type="Proteomes" id="UP000001511"/>
    </source>
</evidence>
<reference evidence="1 2" key="1">
    <citation type="journal article" date="2010" name="PLoS ONE">
        <title>Genome erosion in a nitrogen-fixing vertically transmitted endosymbiotic multicellular cyanobacterium.</title>
        <authorList>
            <person name="Ran L."/>
            <person name="Larsson J."/>
            <person name="Vigil-Stenman T."/>
            <person name="Nylander J.A."/>
            <person name="Ininbergs K."/>
            <person name="Zheng W.W."/>
            <person name="Lapidus A."/>
            <person name="Lowry S."/>
            <person name="Haselkorn R."/>
            <person name="Bergman B."/>
        </authorList>
    </citation>
    <scope>NUCLEOTIDE SEQUENCE [LARGE SCALE GENOMIC DNA]</scope>
    <source>
        <strain evidence="1 2">0708</strain>
    </source>
</reference>
<protein>
    <submittedName>
        <fullName evidence="1">Uncharacterized protein</fullName>
    </submittedName>
</protein>
<dbReference type="STRING" id="551115.Aazo_4582"/>
<gene>
    <name evidence="1" type="ordered locus">Aazo_4582</name>
</gene>
<evidence type="ECO:0000313" key="1">
    <source>
        <dbReference type="EMBL" id="ADI65836.1"/>
    </source>
</evidence>